<dbReference type="EMBL" id="HBFQ01009163">
    <property type="protein sequence ID" value="CAD8832074.1"/>
    <property type="molecule type" value="Transcribed_RNA"/>
</dbReference>
<sequence length="166" mass="18875">MSCASSVTQFLLGRGGANEAYSMELAEEVVSLVARLQAEWPEHDFSLLQSSTDARLMYIEACRQYLEAPQSRAKRNRMHQVWAKLDHDQRWDIEELTFWQTDAHRVKSLDSLASRGEVYPTSQLVIDLAPPKSEPLKRRSRSAQPTTSSRSSSANARPRQRTLLSL</sequence>
<reference evidence="2" key="1">
    <citation type="submission" date="2021-01" db="EMBL/GenBank/DDBJ databases">
        <authorList>
            <person name="Corre E."/>
            <person name="Pelletier E."/>
            <person name="Niang G."/>
            <person name="Scheremetjew M."/>
            <person name="Finn R."/>
            <person name="Kale V."/>
            <person name="Holt S."/>
            <person name="Cochrane G."/>
            <person name="Meng A."/>
            <person name="Brown T."/>
            <person name="Cohen L."/>
        </authorList>
    </citation>
    <scope>NUCLEOTIDE SEQUENCE</scope>
</reference>
<evidence type="ECO:0000256" key="1">
    <source>
        <dbReference type="SAM" id="MobiDB-lite"/>
    </source>
</evidence>
<dbReference type="AlphaFoldDB" id="A0A7S0ZTF5"/>
<evidence type="ECO:0000313" key="2">
    <source>
        <dbReference type="EMBL" id="CAD8832074.1"/>
    </source>
</evidence>
<protein>
    <submittedName>
        <fullName evidence="2">Uncharacterized protein</fullName>
    </submittedName>
</protein>
<gene>
    <name evidence="2" type="ORF">NSCI0253_LOCUS6421</name>
</gene>
<name>A0A7S0ZTF5_NOCSC</name>
<organism evidence="2">
    <name type="scientific">Noctiluca scintillans</name>
    <name type="common">Sea sparkle</name>
    <name type="synonym">Red tide dinoflagellate</name>
    <dbReference type="NCBI Taxonomy" id="2966"/>
    <lineage>
        <taxon>Eukaryota</taxon>
        <taxon>Sar</taxon>
        <taxon>Alveolata</taxon>
        <taxon>Dinophyceae</taxon>
        <taxon>Noctilucales</taxon>
        <taxon>Noctilucaceae</taxon>
        <taxon>Noctiluca</taxon>
    </lineage>
</organism>
<feature type="compositionally biased region" description="Low complexity" evidence="1">
    <location>
        <begin position="142"/>
        <end position="157"/>
    </location>
</feature>
<feature type="region of interest" description="Disordered" evidence="1">
    <location>
        <begin position="129"/>
        <end position="166"/>
    </location>
</feature>
<accession>A0A7S0ZTF5</accession>
<proteinExistence type="predicted"/>